<dbReference type="PANTHER" id="PTHR10625:SF10">
    <property type="entry name" value="HISTONE DEACETYLASE HDAC1"/>
    <property type="match status" value="1"/>
</dbReference>
<dbReference type="EMBL" id="LANI01000002">
    <property type="protein sequence ID" value="KKJ78411.1"/>
    <property type="molecule type" value="Genomic_DNA"/>
</dbReference>
<dbReference type="STRING" id="1549748.WH95_03755"/>
<dbReference type="PRINTS" id="PR01270">
    <property type="entry name" value="HDASUPER"/>
</dbReference>
<proteinExistence type="inferred from homology"/>
<dbReference type="OrthoDB" id="9808367at2"/>
<dbReference type="AlphaFoldDB" id="A0A0M2R9R5"/>
<dbReference type="Proteomes" id="UP000034491">
    <property type="component" value="Unassembled WGS sequence"/>
</dbReference>
<dbReference type="RefSeq" id="WP_046503013.1">
    <property type="nucleotide sequence ID" value="NZ_LANI01000002.1"/>
</dbReference>
<dbReference type="GO" id="GO:0004407">
    <property type="term" value="F:histone deacetylase activity"/>
    <property type="evidence" value="ECO:0007669"/>
    <property type="project" value="TreeGrafter"/>
</dbReference>
<evidence type="ECO:0000256" key="1">
    <source>
        <dbReference type="ARBA" id="ARBA00005947"/>
    </source>
</evidence>
<sequence length="311" mass="33763">MATALFYHPVSLLHDTGIHHPESPRRIEKILSILSETDFDALDRREATVIDTAKLLWAHTGDHVDRVFRAIPDTGYVAIDGDTVICKDSGEAALRAAGGICDAVDAVLNGEVNNAFCLSRPPGHHAERDRAMGFCLFCNPAIGAYQARNEHGLQKIAVIDFDVHHGNGTQDVFWNDPDMFYGSTHGSPLFPGTGSEGEVGVAGNILNCPLPSGAGSYEFRKVIEDNIFPGVRDFKPELIIVSAGFDAHREDPLASLNLEDEDFGWVSKRIVELSLELCQGRLVSILEGGYDTGALSRSVALHVRALMNATD</sequence>
<evidence type="ECO:0000259" key="2">
    <source>
        <dbReference type="Pfam" id="PF00850"/>
    </source>
</evidence>
<evidence type="ECO:0000313" key="3">
    <source>
        <dbReference type="EMBL" id="KKJ78411.1"/>
    </source>
</evidence>
<reference evidence="3 4" key="1">
    <citation type="submission" date="2015-03" db="EMBL/GenBank/DDBJ databases">
        <title>Genome sequence of Kiloniella sp. P1-1, isolated from the gut microflora of Pacific white shrimp, Penaeus vannamei.</title>
        <authorList>
            <person name="Shao Z."/>
            <person name="Wang L."/>
            <person name="Li X."/>
        </authorList>
    </citation>
    <scope>NUCLEOTIDE SEQUENCE [LARGE SCALE GENOMIC DNA]</scope>
    <source>
        <strain evidence="3 4">P1-1</strain>
    </source>
</reference>
<accession>A0A0M2R9R5</accession>
<dbReference type="InterPro" id="IPR023801">
    <property type="entry name" value="His_deacetylse_dom"/>
</dbReference>
<dbReference type="Pfam" id="PF00850">
    <property type="entry name" value="Hist_deacetyl"/>
    <property type="match status" value="1"/>
</dbReference>
<organism evidence="3 4">
    <name type="scientific">Kiloniella litopenaei</name>
    <dbReference type="NCBI Taxonomy" id="1549748"/>
    <lineage>
        <taxon>Bacteria</taxon>
        <taxon>Pseudomonadati</taxon>
        <taxon>Pseudomonadota</taxon>
        <taxon>Alphaproteobacteria</taxon>
        <taxon>Rhodospirillales</taxon>
        <taxon>Kiloniellaceae</taxon>
        <taxon>Kiloniella</taxon>
    </lineage>
</organism>
<comment type="similarity">
    <text evidence="1">Belongs to the histone deacetylase family.</text>
</comment>
<dbReference type="InterPro" id="IPR000286">
    <property type="entry name" value="HDACs"/>
</dbReference>
<dbReference type="InterPro" id="IPR023696">
    <property type="entry name" value="Ureohydrolase_dom_sf"/>
</dbReference>
<feature type="domain" description="Histone deacetylase" evidence="2">
    <location>
        <begin position="20"/>
        <end position="306"/>
    </location>
</feature>
<dbReference type="GO" id="GO:0040029">
    <property type="term" value="P:epigenetic regulation of gene expression"/>
    <property type="evidence" value="ECO:0007669"/>
    <property type="project" value="TreeGrafter"/>
</dbReference>
<dbReference type="SUPFAM" id="SSF52768">
    <property type="entry name" value="Arginase/deacetylase"/>
    <property type="match status" value="1"/>
</dbReference>
<dbReference type="InterPro" id="IPR037138">
    <property type="entry name" value="His_deacetylse_dom_sf"/>
</dbReference>
<name>A0A0M2R9R5_9PROT</name>
<comment type="caution">
    <text evidence="3">The sequence shown here is derived from an EMBL/GenBank/DDBJ whole genome shotgun (WGS) entry which is preliminary data.</text>
</comment>
<keyword evidence="4" id="KW-1185">Reference proteome</keyword>
<protein>
    <submittedName>
        <fullName evidence="3">Acetoin utilization protein</fullName>
    </submittedName>
</protein>
<evidence type="ECO:0000313" key="4">
    <source>
        <dbReference type="Proteomes" id="UP000034491"/>
    </source>
</evidence>
<gene>
    <name evidence="3" type="ORF">WH95_03755</name>
</gene>
<dbReference type="Gene3D" id="3.40.800.20">
    <property type="entry name" value="Histone deacetylase domain"/>
    <property type="match status" value="1"/>
</dbReference>
<dbReference type="CDD" id="cd11599">
    <property type="entry name" value="HDAC_classII_2"/>
    <property type="match status" value="1"/>
</dbReference>
<dbReference type="PANTHER" id="PTHR10625">
    <property type="entry name" value="HISTONE DEACETYLASE HDAC1-RELATED"/>
    <property type="match status" value="1"/>
</dbReference>